<organism evidence="1 2">
    <name type="scientific">Desulfovibrio piger ATCC 29098</name>
    <dbReference type="NCBI Taxonomy" id="411464"/>
    <lineage>
        <taxon>Bacteria</taxon>
        <taxon>Pseudomonadati</taxon>
        <taxon>Thermodesulfobacteriota</taxon>
        <taxon>Desulfovibrionia</taxon>
        <taxon>Desulfovibrionales</taxon>
        <taxon>Desulfovibrionaceae</taxon>
        <taxon>Desulfovibrio</taxon>
    </lineage>
</organism>
<comment type="caution">
    <text evidence="1">The sequence shown here is derived from an EMBL/GenBank/DDBJ whole genome shotgun (WGS) entry which is preliminary data.</text>
</comment>
<proteinExistence type="predicted"/>
<gene>
    <name evidence="1" type="ORF">DESPIG_00590</name>
</gene>
<protein>
    <submittedName>
        <fullName evidence="1">Uncharacterized protein</fullName>
    </submittedName>
</protein>
<dbReference type="AlphaFoldDB" id="B6WRA2"/>
<evidence type="ECO:0000313" key="1">
    <source>
        <dbReference type="EMBL" id="EEB34490.1"/>
    </source>
</evidence>
<reference evidence="1 2" key="2">
    <citation type="submission" date="2008-10" db="EMBL/GenBank/DDBJ databases">
        <authorList>
            <person name="Fulton L."/>
            <person name="Clifton S."/>
            <person name="Fulton B."/>
            <person name="Xu J."/>
            <person name="Minx P."/>
            <person name="Pepin K.H."/>
            <person name="Johnson M."/>
            <person name="Bhonagiri V."/>
            <person name="Nash W.E."/>
            <person name="Mardis E.R."/>
            <person name="Wilson R.K."/>
        </authorList>
    </citation>
    <scope>NUCLEOTIDE SEQUENCE [LARGE SCALE GENOMIC DNA]</scope>
    <source>
        <strain evidence="1 2">ATCC 29098</strain>
    </source>
</reference>
<sequence>MPWGAILSVKIFYVSNTMPHAAPIGKGGWPESTKKGIFQVIA</sequence>
<dbReference type="Proteomes" id="UP000003676">
    <property type="component" value="Unassembled WGS sequence"/>
</dbReference>
<dbReference type="HOGENOM" id="CLU_3250543_0_0_7"/>
<reference evidence="1 2" key="1">
    <citation type="submission" date="2008-10" db="EMBL/GenBank/DDBJ databases">
        <title>Draft genome sequence of Desulvovibrio piger (ATCC 29098).</title>
        <authorList>
            <person name="Sudarsanam P."/>
            <person name="Ley R."/>
            <person name="Guruge J."/>
            <person name="Turnbaugh P.J."/>
            <person name="Mahowald M."/>
            <person name="Liep D."/>
            <person name="Gordon J."/>
        </authorList>
    </citation>
    <scope>NUCLEOTIDE SEQUENCE [LARGE SCALE GENOMIC DNA]</scope>
    <source>
        <strain evidence="1 2">ATCC 29098</strain>
    </source>
</reference>
<evidence type="ECO:0000313" key="2">
    <source>
        <dbReference type="Proteomes" id="UP000003676"/>
    </source>
</evidence>
<accession>B6WRA2</accession>
<dbReference type="EMBL" id="ABXU01000022">
    <property type="protein sequence ID" value="EEB34490.1"/>
    <property type="molecule type" value="Genomic_DNA"/>
</dbReference>
<name>B6WRA2_9BACT</name>